<evidence type="ECO:0000256" key="1">
    <source>
        <dbReference type="SAM" id="MobiDB-lite"/>
    </source>
</evidence>
<feature type="compositionally biased region" description="Gly residues" evidence="1">
    <location>
        <begin position="470"/>
        <end position="479"/>
    </location>
</feature>
<dbReference type="GO" id="GO:0080147">
    <property type="term" value="P:root hair cell development"/>
    <property type="evidence" value="ECO:0007669"/>
    <property type="project" value="InterPro"/>
</dbReference>
<dbReference type="PANTHER" id="PTHR46581">
    <property type="entry name" value="ARABINOSYLTRANSFERASE RRA3"/>
    <property type="match status" value="1"/>
</dbReference>
<protein>
    <recommendedName>
        <fullName evidence="3">Nucleotide-diphospho-sugar transferase domain-containing protein</fullName>
    </recommendedName>
</protein>
<keyword evidence="2" id="KW-0812">Transmembrane</keyword>
<keyword evidence="2" id="KW-1133">Transmembrane helix</keyword>
<accession>A0A7S0V6A7</accession>
<dbReference type="GO" id="GO:0016757">
    <property type="term" value="F:glycosyltransferase activity"/>
    <property type="evidence" value="ECO:0007669"/>
    <property type="project" value="InterPro"/>
</dbReference>
<dbReference type="PANTHER" id="PTHR46581:SF3">
    <property type="entry name" value="ARABINOSYLTRANSFERASE RRA3"/>
    <property type="match status" value="1"/>
</dbReference>
<reference evidence="4" key="1">
    <citation type="submission" date="2021-01" db="EMBL/GenBank/DDBJ databases">
        <authorList>
            <person name="Corre E."/>
            <person name="Pelletier E."/>
            <person name="Niang G."/>
            <person name="Scheremetjew M."/>
            <person name="Finn R."/>
            <person name="Kale V."/>
            <person name="Holt S."/>
            <person name="Cochrane G."/>
            <person name="Meng A."/>
            <person name="Brown T."/>
            <person name="Cohen L."/>
        </authorList>
    </citation>
    <scope>NUCLEOTIDE SEQUENCE</scope>
    <source>
        <strain evidence="4">SAG 63-3</strain>
    </source>
</reference>
<evidence type="ECO:0000313" key="4">
    <source>
        <dbReference type="EMBL" id="CAD8778539.1"/>
    </source>
</evidence>
<evidence type="ECO:0000256" key="2">
    <source>
        <dbReference type="SAM" id="Phobius"/>
    </source>
</evidence>
<name>A0A7S0V6A7_9CHLO</name>
<dbReference type="EMBL" id="HBFM01021108">
    <property type="protein sequence ID" value="CAD8778539.1"/>
    <property type="molecule type" value="Transcribed_RNA"/>
</dbReference>
<dbReference type="AlphaFoldDB" id="A0A7S0V6A7"/>
<dbReference type="Pfam" id="PF03407">
    <property type="entry name" value="Nucleotid_trans"/>
    <property type="match status" value="1"/>
</dbReference>
<feature type="transmembrane region" description="Helical" evidence="2">
    <location>
        <begin position="58"/>
        <end position="77"/>
    </location>
</feature>
<feature type="region of interest" description="Disordered" evidence="1">
    <location>
        <begin position="456"/>
        <end position="479"/>
    </location>
</feature>
<dbReference type="InterPro" id="IPR044290">
    <property type="entry name" value="RRA1/2/3"/>
</dbReference>
<keyword evidence="2" id="KW-0472">Membrane</keyword>
<gene>
    <name evidence="4" type="ORF">PPAR00522_LOCUS13741</name>
</gene>
<organism evidence="4">
    <name type="scientific">Polytomella parva</name>
    <dbReference type="NCBI Taxonomy" id="51329"/>
    <lineage>
        <taxon>Eukaryota</taxon>
        <taxon>Viridiplantae</taxon>
        <taxon>Chlorophyta</taxon>
        <taxon>core chlorophytes</taxon>
        <taxon>Chlorophyceae</taxon>
        <taxon>CS clade</taxon>
        <taxon>Chlamydomonadales</taxon>
        <taxon>Chlamydomonadaceae</taxon>
        <taxon>Polytomella</taxon>
    </lineage>
</organism>
<evidence type="ECO:0000259" key="3">
    <source>
        <dbReference type="Pfam" id="PF03407"/>
    </source>
</evidence>
<feature type="domain" description="Nucleotide-diphospho-sugar transferase" evidence="3">
    <location>
        <begin position="499"/>
        <end position="695"/>
    </location>
</feature>
<dbReference type="InterPro" id="IPR005069">
    <property type="entry name" value="Nucl-diP-sugar_transferase"/>
</dbReference>
<sequence>MPPNRPFYSEEEKIANALRVLVPPTSSSSPMNLAQQHLHFRSGKKTSNNDNSGRHSHLIFCIFLLQTLLTAGLYIYYNKDGGLADLHGKLYMVSEKLKECTGAPVDLDSFSISRTGNAIHSFSQGFSSFKRQPKDCKQPYVDAKLLDDPEKLAHYLSQVNKEIEILSSAAAKFGLTLTSSPKGSLFLHHCKDAGLSLSMTSTALSTTSPNTVLRQKELNLQAVEDSIPVSNFSSFAFVATTSLPRAQKEGEWKPVRRGKRLKVKEGLKDVSQSNLENPNTDGREILIRLQPIPPSSSSPLSSNVPGSRGEMDPVWPVSLALAPSEGVAALRIQFDSDPTSEYASICSVNGHEVGTYLLPSDPNLIIGSASKARARNKILAEKVAQIANENREILFALANTVMICQNVKKCWWDGGNILEAFLVNLERVGIANHLIGVLDDDTETYLVERAAKRSKRDASPINATSHTDGAQGGRNGSSGSGSTIFEIHWIRLSEKDLPKAQKGSREANIVSSLKFTIVQELMQMGYHTLLSDMDLVYVQNPFNFLHRDADVESSSDGFDDMAYGLMSSIQDASMGWGGGGLYMQTFTLNVGCAYLRATQKAYALVRRVSGILASQPGWDQQIFNQALLMMPHGGNQREGHHPGGTPSIRIMSLTQFVNSKTFFRSRRKEYLPGRSASAQTPVMVHFNYHPDKFKRMECVTKRYFEGVVDACDSFPGGSEPNT</sequence>
<proteinExistence type="predicted"/>